<comment type="similarity">
    <text evidence="2">Belongs to the autoinducer-2 exporter (AI-2E) (TC 2.A.86) family.</text>
</comment>
<keyword evidence="3 6" id="KW-0812">Transmembrane</keyword>
<feature type="transmembrane region" description="Helical" evidence="6">
    <location>
        <begin position="235"/>
        <end position="257"/>
    </location>
</feature>
<name>A0A495K807_WILMA</name>
<feature type="transmembrane region" description="Helical" evidence="6">
    <location>
        <begin position="207"/>
        <end position="229"/>
    </location>
</feature>
<dbReference type="InterPro" id="IPR002549">
    <property type="entry name" value="AI-2E-like"/>
</dbReference>
<dbReference type="GO" id="GO:0016020">
    <property type="term" value="C:membrane"/>
    <property type="evidence" value="ECO:0007669"/>
    <property type="project" value="UniProtKB-SubCell"/>
</dbReference>
<organism evidence="7 8">
    <name type="scientific">Williamsia marianensis</name>
    <dbReference type="NCBI Taxonomy" id="85044"/>
    <lineage>
        <taxon>Bacteria</taxon>
        <taxon>Bacillati</taxon>
        <taxon>Actinomycetota</taxon>
        <taxon>Actinomycetes</taxon>
        <taxon>Mycobacteriales</taxon>
        <taxon>Nocardiaceae</taxon>
        <taxon>Williamsia</taxon>
    </lineage>
</organism>
<gene>
    <name evidence="7" type="ORF">DFJ75_4297</name>
</gene>
<comment type="caution">
    <text evidence="7">The sequence shown here is derived from an EMBL/GenBank/DDBJ whole genome shotgun (WGS) entry which is preliminary data.</text>
</comment>
<evidence type="ECO:0000256" key="4">
    <source>
        <dbReference type="ARBA" id="ARBA00022989"/>
    </source>
</evidence>
<feature type="transmembrane region" description="Helical" evidence="6">
    <location>
        <begin position="72"/>
        <end position="98"/>
    </location>
</feature>
<feature type="transmembrane region" description="Helical" evidence="6">
    <location>
        <begin position="43"/>
        <end position="60"/>
    </location>
</feature>
<dbReference type="EMBL" id="RBKV01000001">
    <property type="protein sequence ID" value="RKR97426.1"/>
    <property type="molecule type" value="Genomic_DNA"/>
</dbReference>
<dbReference type="AlphaFoldDB" id="A0A495K807"/>
<accession>A0A495K807</accession>
<sequence>MPRNSNDDVGRVPIWSLPRGVIVLLGSAALIVTVAGLKAFADILGPVMLALMLTVAVHPLPDWLRRRGLPNAVAVLVAIVAVYAVLVVLLVAVVVSVAQLSELLPTYADEFDELIADAKDTLQNNGIGPDQVQDMLAGLDSTRVLGVVEEVLQGFLGVFSNLVFVVVLLLFMAADGMSYTARIDTVRRDRPDIATALVSFSEGTRSYLVVTTVFGLIVAVLDTLALWAMDIPLPVLWGVLAFITNYIPNIGFVLGVIPPALLALLEGGPGLMIAVIAVYSVLNVVIQSVIQPKFVGDAVGLSVTLTFLSLVFWSWVLGPLGAILAVPLTLMAKAFLVDIDPATRWADTFLSNKAPTPVEDTR</sequence>
<evidence type="ECO:0000256" key="2">
    <source>
        <dbReference type="ARBA" id="ARBA00009773"/>
    </source>
</evidence>
<dbReference type="Proteomes" id="UP000274762">
    <property type="component" value="Unassembled WGS sequence"/>
</dbReference>
<evidence type="ECO:0000313" key="7">
    <source>
        <dbReference type="EMBL" id="RKR97426.1"/>
    </source>
</evidence>
<dbReference type="Pfam" id="PF01594">
    <property type="entry name" value="AI-2E_transport"/>
    <property type="match status" value="1"/>
</dbReference>
<evidence type="ECO:0000256" key="3">
    <source>
        <dbReference type="ARBA" id="ARBA00022692"/>
    </source>
</evidence>
<evidence type="ECO:0000256" key="5">
    <source>
        <dbReference type="ARBA" id="ARBA00023136"/>
    </source>
</evidence>
<feature type="transmembrane region" description="Helical" evidence="6">
    <location>
        <begin position="151"/>
        <end position="173"/>
    </location>
</feature>
<protein>
    <submittedName>
        <fullName evidence="7">Putative PurR-regulated permease PerM</fullName>
    </submittedName>
</protein>
<dbReference type="PANTHER" id="PTHR21716:SF64">
    <property type="entry name" value="AI-2 TRANSPORT PROTEIN TQSA"/>
    <property type="match status" value="1"/>
</dbReference>
<feature type="transmembrane region" description="Helical" evidence="6">
    <location>
        <begin position="310"/>
        <end position="330"/>
    </location>
</feature>
<keyword evidence="4 6" id="KW-1133">Transmembrane helix</keyword>
<evidence type="ECO:0000256" key="1">
    <source>
        <dbReference type="ARBA" id="ARBA00004141"/>
    </source>
</evidence>
<evidence type="ECO:0000256" key="6">
    <source>
        <dbReference type="SAM" id="Phobius"/>
    </source>
</evidence>
<proteinExistence type="inferred from homology"/>
<feature type="transmembrane region" description="Helical" evidence="6">
    <location>
        <begin position="20"/>
        <end position="37"/>
    </location>
</feature>
<evidence type="ECO:0000313" key="8">
    <source>
        <dbReference type="Proteomes" id="UP000274762"/>
    </source>
</evidence>
<dbReference type="RefSeq" id="WP_062794975.1">
    <property type="nucleotide sequence ID" value="NZ_CBCRXS010000007.1"/>
</dbReference>
<reference evidence="7 8" key="1">
    <citation type="submission" date="2018-10" db="EMBL/GenBank/DDBJ databases">
        <title>Sequencing the genomes of 1000 actinobacteria strains.</title>
        <authorList>
            <person name="Klenk H.-P."/>
        </authorList>
    </citation>
    <scope>NUCLEOTIDE SEQUENCE [LARGE SCALE GENOMIC DNA]</scope>
    <source>
        <strain evidence="7 8">DSM 44343</strain>
    </source>
</reference>
<dbReference type="OrthoDB" id="9799225at2"/>
<dbReference type="PANTHER" id="PTHR21716">
    <property type="entry name" value="TRANSMEMBRANE PROTEIN"/>
    <property type="match status" value="1"/>
</dbReference>
<comment type="subcellular location">
    <subcellularLocation>
        <location evidence="1">Membrane</location>
        <topology evidence="1">Multi-pass membrane protein</topology>
    </subcellularLocation>
</comment>
<keyword evidence="5 6" id="KW-0472">Membrane</keyword>
<dbReference type="GO" id="GO:0055085">
    <property type="term" value="P:transmembrane transport"/>
    <property type="evidence" value="ECO:0007669"/>
    <property type="project" value="TreeGrafter"/>
</dbReference>
<feature type="transmembrane region" description="Helical" evidence="6">
    <location>
        <begin position="269"/>
        <end position="290"/>
    </location>
</feature>